<feature type="compositionally biased region" description="Basic and acidic residues" evidence="1">
    <location>
        <begin position="94"/>
        <end position="103"/>
    </location>
</feature>
<feature type="compositionally biased region" description="Basic and acidic residues" evidence="1">
    <location>
        <begin position="64"/>
        <end position="76"/>
    </location>
</feature>
<dbReference type="Gramene" id="MELO3C028043.2.1">
    <property type="protein sequence ID" value="MELO3C028043.2.1"/>
    <property type="gene ID" value="MELO3C028043.2"/>
</dbReference>
<protein>
    <submittedName>
        <fullName evidence="2">Uncharacterized protein</fullName>
    </submittedName>
</protein>
<evidence type="ECO:0000256" key="1">
    <source>
        <dbReference type="SAM" id="MobiDB-lite"/>
    </source>
</evidence>
<organism evidence="2">
    <name type="scientific">Cucumis melo</name>
    <name type="common">Muskmelon</name>
    <dbReference type="NCBI Taxonomy" id="3656"/>
    <lineage>
        <taxon>Eukaryota</taxon>
        <taxon>Viridiplantae</taxon>
        <taxon>Streptophyta</taxon>
        <taxon>Embryophyta</taxon>
        <taxon>Tracheophyta</taxon>
        <taxon>Spermatophyta</taxon>
        <taxon>Magnoliopsida</taxon>
        <taxon>eudicotyledons</taxon>
        <taxon>Gunneridae</taxon>
        <taxon>Pentapetalae</taxon>
        <taxon>rosids</taxon>
        <taxon>fabids</taxon>
        <taxon>Cucurbitales</taxon>
        <taxon>Cucurbitaceae</taxon>
        <taxon>Benincaseae</taxon>
        <taxon>Cucumis</taxon>
    </lineage>
</organism>
<dbReference type="AlphaFoldDB" id="A0A9I9E3B2"/>
<reference evidence="2" key="1">
    <citation type="submission" date="2023-03" db="UniProtKB">
        <authorList>
            <consortium name="EnsemblPlants"/>
        </authorList>
    </citation>
    <scope>IDENTIFICATION</scope>
</reference>
<feature type="region of interest" description="Disordered" evidence="1">
    <location>
        <begin position="46"/>
        <end position="132"/>
    </location>
</feature>
<name>A0A9I9E3B2_CUCME</name>
<proteinExistence type="predicted"/>
<evidence type="ECO:0000313" key="2">
    <source>
        <dbReference type="EnsemblPlants" id="MELO3C028043.2.1"/>
    </source>
</evidence>
<accession>A0A9I9E3B2</accession>
<dbReference type="EnsemblPlants" id="MELO3C028043.2.1">
    <property type="protein sequence ID" value="MELO3C028043.2.1"/>
    <property type="gene ID" value="MELO3C028043.2"/>
</dbReference>
<sequence length="132" mass="15151">WKRVSGRVSLKPGQPRATVFGIRRRGRFAAWRSPTIGYASTWRRATGRRRTRLDEGRTAASDYVRPRERSEMDGLRRTSGGATKLPTTETETEVETRTEGKKENGRRRRENEDEEGEKEDVSWGGTRATRVI</sequence>